<dbReference type="Proteomes" id="UP000682802">
    <property type="component" value="Chromosome 1"/>
</dbReference>
<keyword evidence="1" id="KW-0732">Signal</keyword>
<organism evidence="3 4">
    <name type="scientific">Flammeovirga kamogawensis</name>
    <dbReference type="NCBI Taxonomy" id="373891"/>
    <lineage>
        <taxon>Bacteria</taxon>
        <taxon>Pseudomonadati</taxon>
        <taxon>Bacteroidota</taxon>
        <taxon>Cytophagia</taxon>
        <taxon>Cytophagales</taxon>
        <taxon>Flammeovirgaceae</taxon>
        <taxon>Flammeovirga</taxon>
    </lineage>
</organism>
<proteinExistence type="predicted"/>
<evidence type="ECO:0000313" key="3">
    <source>
        <dbReference type="EMBL" id="QWG08625.1"/>
    </source>
</evidence>
<reference evidence="3 4" key="1">
    <citation type="submission" date="2021-05" db="EMBL/GenBank/DDBJ databases">
        <title>Comparative genomic studies on the polysaccharide-degrading batcterial strains of the Flammeovirga genus.</title>
        <authorList>
            <person name="Zewei F."/>
            <person name="Zheng Z."/>
            <person name="Yu L."/>
            <person name="Ruyue G."/>
            <person name="Yanhong M."/>
            <person name="Yuanyuan C."/>
            <person name="Jingyan G."/>
            <person name="Wenjun H."/>
        </authorList>
    </citation>
    <scope>NUCLEOTIDE SEQUENCE [LARGE SCALE GENOMIC DNA]</scope>
    <source>
        <strain evidence="3 4">YS10</strain>
    </source>
</reference>
<feature type="chain" id="PRO_5046798624" evidence="1">
    <location>
        <begin position="28"/>
        <end position="757"/>
    </location>
</feature>
<dbReference type="NCBIfam" id="TIGR04183">
    <property type="entry name" value="Por_Secre_tail"/>
    <property type="match status" value="1"/>
</dbReference>
<evidence type="ECO:0000313" key="4">
    <source>
        <dbReference type="Proteomes" id="UP000682802"/>
    </source>
</evidence>
<feature type="domain" description="Secretion system C-terminal sorting" evidence="2">
    <location>
        <begin position="679"/>
        <end position="755"/>
    </location>
</feature>
<keyword evidence="4" id="KW-1185">Reference proteome</keyword>
<gene>
    <name evidence="3" type="ORF">KM029_06725</name>
</gene>
<sequence>MKLLQIISKYLSVTLLVLLVHQSQAYALNTINSEIINDKVRVYWGDWWGSAMSIKYTIGSSSHTASVDPEEIKEYYIERSNGFSPGTSIAIEVRANGYWGTYEKTYTISYYPSHIYGTQHDDRITVQWDKNRYGSTPMDIRYRKSGENWEHLFNQTSGHIDLSQNGFSPGEVEVEYKFTNSDWGSAKKQSFTISNPGADFITVHKVEDRISVIWPSNKYGGSINLKYLIKETNELNYRLMQTSGNIDLSPANGFLPGDIEISYSFDSNGSYEENKQSFTISNPGADFITVHKVEDRISVIWPSNKYGGSINLKYLIKETNESNYRLMQTSGHIDLTPTNGFAPGDIDISYSFGINGSYEGNKQTVTISIADLITFTPIGDKLEINWPSYISNGNRFGGGTSFDFEFSDVSLLSQDISPVEYRPTNGFTPKEYEISYKYTSLNSWKKKTVRFTPNWTEFFSVKVDGKEVVVEDWEKGIWGDSPFDFRYKEKNSNNWIESGNFDFMDSGFVIGSYHIDGVPPGTYDLEIKSSYDNQWNHHSTFTIDNSHVNNYNVNAVNHSAIVTWNSGHYLNVDMDVRYRTYTYENDGSFPGENVKDGKWEKNYSTWYYENNRNSGTVTLSPNYTYTWVQVQVKYSNVDFWPSDDISQEVYIGYRTYSSARLNASSYSLDSSEGDLIMSVYPNPLVDQSTLEFNLGDQLEYEIKVYDLTGSVVHSKKGIGQNGINKLIIDKSDFSSKGIHIIELVSDKQIRRKKVINQ</sequence>
<evidence type="ECO:0000256" key="1">
    <source>
        <dbReference type="SAM" id="SignalP"/>
    </source>
</evidence>
<dbReference type="InterPro" id="IPR026444">
    <property type="entry name" value="Secre_tail"/>
</dbReference>
<name>A0ABX8GYH7_9BACT</name>
<dbReference type="RefSeq" id="WP_144072539.1">
    <property type="nucleotide sequence ID" value="NZ_CP076128.1"/>
</dbReference>
<dbReference type="EMBL" id="CP076128">
    <property type="protein sequence ID" value="QWG08625.1"/>
    <property type="molecule type" value="Genomic_DNA"/>
</dbReference>
<protein>
    <submittedName>
        <fullName evidence="3">T9SS type A sorting domain-containing protein</fullName>
    </submittedName>
</protein>
<dbReference type="Pfam" id="PF18962">
    <property type="entry name" value="Por_Secre_tail"/>
    <property type="match status" value="1"/>
</dbReference>
<feature type="signal peptide" evidence="1">
    <location>
        <begin position="1"/>
        <end position="27"/>
    </location>
</feature>
<accession>A0ABX8GYH7</accession>
<evidence type="ECO:0000259" key="2">
    <source>
        <dbReference type="Pfam" id="PF18962"/>
    </source>
</evidence>